<reference evidence="2 3" key="1">
    <citation type="journal article" date="2013" name="Genome Announc.">
        <title>Draft Genome Sequence of Cesiribacter andamanensis Strain AMV16T, Isolated from a Soil Sample from a Mud Volcano in the Andaman Islands, India.</title>
        <authorList>
            <person name="Shivaji S."/>
            <person name="Ara S."/>
            <person name="Begum Z."/>
            <person name="Srinivas T.N."/>
            <person name="Singh A."/>
            <person name="Kumar Pinnaka A."/>
        </authorList>
    </citation>
    <scope>NUCLEOTIDE SEQUENCE [LARGE SCALE GENOMIC DNA]</scope>
    <source>
        <strain evidence="2 3">AMV16</strain>
    </source>
</reference>
<keyword evidence="3" id="KW-1185">Reference proteome</keyword>
<dbReference type="EMBL" id="AODQ01000035">
    <property type="protein sequence ID" value="EMR03096.1"/>
    <property type="molecule type" value="Genomic_DNA"/>
</dbReference>
<feature type="region of interest" description="Disordered" evidence="1">
    <location>
        <begin position="126"/>
        <end position="156"/>
    </location>
</feature>
<dbReference type="RefSeq" id="WP_009195152.1">
    <property type="nucleotide sequence ID" value="NZ_AODQ01000035.1"/>
</dbReference>
<gene>
    <name evidence="2" type="ORF">ADICEAN_01755</name>
</gene>
<organism evidence="2 3">
    <name type="scientific">Cesiribacter andamanensis AMV16</name>
    <dbReference type="NCBI Taxonomy" id="1279009"/>
    <lineage>
        <taxon>Bacteria</taxon>
        <taxon>Pseudomonadati</taxon>
        <taxon>Bacteroidota</taxon>
        <taxon>Cytophagia</taxon>
        <taxon>Cytophagales</taxon>
        <taxon>Cesiribacteraceae</taxon>
        <taxon>Cesiribacter</taxon>
    </lineage>
</organism>
<dbReference type="Proteomes" id="UP000011910">
    <property type="component" value="Unassembled WGS sequence"/>
</dbReference>
<dbReference type="STRING" id="1279009.ADICEAN_01755"/>
<dbReference type="PATRIC" id="fig|1279009.4.peg.1784"/>
<dbReference type="AlphaFoldDB" id="M7N776"/>
<proteinExistence type="predicted"/>
<comment type="caution">
    <text evidence="2">The sequence shown here is derived from an EMBL/GenBank/DDBJ whole genome shotgun (WGS) entry which is preliminary data.</text>
</comment>
<evidence type="ECO:0000313" key="3">
    <source>
        <dbReference type="Proteomes" id="UP000011910"/>
    </source>
</evidence>
<accession>M7N776</accession>
<protein>
    <submittedName>
        <fullName evidence="2">Uncharacterized protein</fullName>
    </submittedName>
</protein>
<evidence type="ECO:0000256" key="1">
    <source>
        <dbReference type="SAM" id="MobiDB-lite"/>
    </source>
</evidence>
<sequence length="254" mass="27704">MSTASSFIWDEESRDLLLFDYLEGNLPEEKAAMLEQALAADPALQAALSSWQASVVAEPYYPTGQLEAALLKIPQASPGLSYSGLAWSVVLLLLLSLMPAAHYPLQLPPAHAEQQAQDLAKDSLHQPPQKLQEAAPPLSDAASPIEQAAASSIGSRQPLQAASPLLQSPVVPLAEQLPVLDKQAPAEVQVQRVLPPLYPLPAKAQPRQIAPKQISRQQARQIRHMKEKALRQKQANEFMKGNRPYVVPLDTKNF</sequence>
<name>M7N776_9BACT</name>
<evidence type="ECO:0000313" key="2">
    <source>
        <dbReference type="EMBL" id="EMR03096.1"/>
    </source>
</evidence>